<accession>A0A2K3KSA2</accession>
<reference evidence="1 2" key="2">
    <citation type="journal article" date="2017" name="Front. Plant Sci.">
        <title>Gene Classification and Mining of Molecular Markers Useful in Red Clover (Trifolium pratense) Breeding.</title>
        <authorList>
            <person name="Istvanek J."/>
            <person name="Dluhosova J."/>
            <person name="Dluhos P."/>
            <person name="Patkova L."/>
            <person name="Nedelnik J."/>
            <person name="Repkova J."/>
        </authorList>
    </citation>
    <scope>NUCLEOTIDE SEQUENCE [LARGE SCALE GENOMIC DNA]</scope>
    <source>
        <strain evidence="2">cv. Tatra</strain>
        <tissue evidence="1">Young leaves</tissue>
    </source>
</reference>
<organism evidence="1 2">
    <name type="scientific">Trifolium pratense</name>
    <name type="common">Red clover</name>
    <dbReference type="NCBI Taxonomy" id="57577"/>
    <lineage>
        <taxon>Eukaryota</taxon>
        <taxon>Viridiplantae</taxon>
        <taxon>Streptophyta</taxon>
        <taxon>Embryophyta</taxon>
        <taxon>Tracheophyta</taxon>
        <taxon>Spermatophyta</taxon>
        <taxon>Magnoliopsida</taxon>
        <taxon>eudicotyledons</taxon>
        <taxon>Gunneridae</taxon>
        <taxon>Pentapetalae</taxon>
        <taxon>rosids</taxon>
        <taxon>fabids</taxon>
        <taxon>Fabales</taxon>
        <taxon>Fabaceae</taxon>
        <taxon>Papilionoideae</taxon>
        <taxon>50 kb inversion clade</taxon>
        <taxon>NPAAA clade</taxon>
        <taxon>Hologalegina</taxon>
        <taxon>IRL clade</taxon>
        <taxon>Trifolieae</taxon>
        <taxon>Trifolium</taxon>
    </lineage>
</organism>
<protein>
    <submittedName>
        <fullName evidence="1">Uncharacterized protein</fullName>
    </submittedName>
</protein>
<dbReference type="EMBL" id="ASHM01242768">
    <property type="protein sequence ID" value="PNX69166.1"/>
    <property type="molecule type" value="Genomic_DNA"/>
</dbReference>
<comment type="caution">
    <text evidence="1">The sequence shown here is derived from an EMBL/GenBank/DDBJ whole genome shotgun (WGS) entry which is preliminary data.</text>
</comment>
<evidence type="ECO:0000313" key="2">
    <source>
        <dbReference type="Proteomes" id="UP000236291"/>
    </source>
</evidence>
<dbReference type="AlphaFoldDB" id="A0A2K3KSA2"/>
<proteinExistence type="predicted"/>
<feature type="non-terminal residue" evidence="1">
    <location>
        <position position="17"/>
    </location>
</feature>
<reference evidence="1 2" key="1">
    <citation type="journal article" date="2014" name="Am. J. Bot.">
        <title>Genome assembly and annotation for red clover (Trifolium pratense; Fabaceae).</title>
        <authorList>
            <person name="Istvanek J."/>
            <person name="Jaros M."/>
            <person name="Krenek A."/>
            <person name="Repkova J."/>
        </authorList>
    </citation>
    <scope>NUCLEOTIDE SEQUENCE [LARGE SCALE GENOMIC DNA]</scope>
    <source>
        <strain evidence="2">cv. Tatra</strain>
        <tissue evidence="1">Young leaves</tissue>
    </source>
</reference>
<name>A0A2K3KSA2_TRIPR</name>
<sequence length="17" mass="1747">MGGAKAQQAYAVAGYNF</sequence>
<dbReference type="Proteomes" id="UP000236291">
    <property type="component" value="Unassembled WGS sequence"/>
</dbReference>
<evidence type="ECO:0000313" key="1">
    <source>
        <dbReference type="EMBL" id="PNX69166.1"/>
    </source>
</evidence>
<gene>
    <name evidence="1" type="ORF">L195_g064312</name>
</gene>